<protein>
    <submittedName>
        <fullName evidence="3">Uncharacterized protein</fullName>
    </submittedName>
</protein>
<sequence>MKQIERWVTRGRRLPFVFRAAIMLLVVAAIAGMWWQHQPAGSGTRDIIAFVRRACPAAHVAVPHPIVADGAHAIDRWAWAIVRGRCGTVRPAGHPEPHHQDHRRPHAADRTAS</sequence>
<organism evidence="3 4">
    <name type="scientific">Alterirhizorhabdus solaris</name>
    <dbReference type="NCBI Taxonomy" id="2529389"/>
    <lineage>
        <taxon>Bacteria</taxon>
        <taxon>Pseudomonadati</taxon>
        <taxon>Pseudomonadota</taxon>
        <taxon>Alphaproteobacteria</taxon>
        <taxon>Sphingomonadales</taxon>
        <taxon>Rhizorhabdaceae</taxon>
        <taxon>Alterirhizorhabdus</taxon>
    </lineage>
</organism>
<dbReference type="Proteomes" id="UP000318681">
    <property type="component" value="Unassembled WGS sequence"/>
</dbReference>
<keyword evidence="2" id="KW-1133">Transmembrane helix</keyword>
<gene>
    <name evidence="3" type="ORF">FOY91_08835</name>
</gene>
<comment type="caution">
    <text evidence="3">The sequence shown here is derived from an EMBL/GenBank/DDBJ whole genome shotgun (WGS) entry which is preliminary data.</text>
</comment>
<reference evidence="3 4" key="1">
    <citation type="submission" date="2019-07" db="EMBL/GenBank/DDBJ databases">
        <title>Sphingomonas solaris sp. nov., isolated from a solar panel from Boston, Massachusetts.</title>
        <authorList>
            <person name="Tanner K."/>
            <person name="Pascual J."/>
            <person name="Mancuso C."/>
            <person name="Pereto J."/>
            <person name="Khalil A."/>
            <person name="Vilanova C."/>
        </authorList>
    </citation>
    <scope>NUCLEOTIDE SEQUENCE [LARGE SCALE GENOMIC DNA]</scope>
    <source>
        <strain evidence="3 4">R4DWN</strain>
    </source>
</reference>
<keyword evidence="2" id="KW-0472">Membrane</keyword>
<evidence type="ECO:0000313" key="3">
    <source>
        <dbReference type="EMBL" id="TVV74747.1"/>
    </source>
</evidence>
<evidence type="ECO:0000313" key="4">
    <source>
        <dbReference type="Proteomes" id="UP000318681"/>
    </source>
</evidence>
<evidence type="ECO:0000256" key="2">
    <source>
        <dbReference type="SAM" id="Phobius"/>
    </source>
</evidence>
<accession>A0A558R5V0</accession>
<proteinExistence type="predicted"/>
<dbReference type="RefSeq" id="WP_145150197.1">
    <property type="nucleotide sequence ID" value="NZ_VNIM01000028.1"/>
</dbReference>
<dbReference type="EMBL" id="VNIM01000028">
    <property type="protein sequence ID" value="TVV74747.1"/>
    <property type="molecule type" value="Genomic_DNA"/>
</dbReference>
<keyword evidence="4" id="KW-1185">Reference proteome</keyword>
<dbReference type="AlphaFoldDB" id="A0A558R5V0"/>
<feature type="transmembrane region" description="Helical" evidence="2">
    <location>
        <begin position="16"/>
        <end position="35"/>
    </location>
</feature>
<evidence type="ECO:0000256" key="1">
    <source>
        <dbReference type="SAM" id="MobiDB-lite"/>
    </source>
</evidence>
<name>A0A558R5V0_9SPHN</name>
<keyword evidence="2" id="KW-0812">Transmembrane</keyword>
<feature type="region of interest" description="Disordered" evidence="1">
    <location>
        <begin position="89"/>
        <end position="113"/>
    </location>
</feature>